<dbReference type="InterPro" id="IPR003870">
    <property type="entry name" value="DUF222"/>
</dbReference>
<keyword evidence="4" id="KW-1185">Reference proteome</keyword>
<proteinExistence type="predicted"/>
<dbReference type="AlphaFoldDB" id="A0A1H0ZWP2"/>
<dbReference type="CDD" id="cd00085">
    <property type="entry name" value="HNHc"/>
    <property type="match status" value="1"/>
</dbReference>
<dbReference type="Pfam" id="PF13391">
    <property type="entry name" value="HNH_2"/>
    <property type="match status" value="1"/>
</dbReference>
<evidence type="ECO:0000313" key="3">
    <source>
        <dbReference type="EMBL" id="SDQ31867.1"/>
    </source>
</evidence>
<protein>
    <submittedName>
        <fullName evidence="3">HNH endonuclease</fullName>
    </submittedName>
</protein>
<dbReference type="InterPro" id="IPR003615">
    <property type="entry name" value="HNH_nuc"/>
</dbReference>
<feature type="region of interest" description="Disordered" evidence="1">
    <location>
        <begin position="73"/>
        <end position="114"/>
    </location>
</feature>
<feature type="region of interest" description="Disordered" evidence="1">
    <location>
        <begin position="284"/>
        <end position="311"/>
    </location>
</feature>
<dbReference type="EMBL" id="FNKH01000002">
    <property type="protein sequence ID" value="SDQ31867.1"/>
    <property type="molecule type" value="Genomic_DNA"/>
</dbReference>
<keyword evidence="3" id="KW-0540">Nuclease</keyword>
<evidence type="ECO:0000259" key="2">
    <source>
        <dbReference type="SMART" id="SM00507"/>
    </source>
</evidence>
<dbReference type="STRING" id="37928.SAMN04489742_0611"/>
<dbReference type="Proteomes" id="UP000181917">
    <property type="component" value="Unassembled WGS sequence"/>
</dbReference>
<feature type="domain" description="HNH nuclease" evidence="2">
    <location>
        <begin position="410"/>
        <end position="462"/>
    </location>
</feature>
<dbReference type="GO" id="GO:0004519">
    <property type="term" value="F:endonuclease activity"/>
    <property type="evidence" value="ECO:0007669"/>
    <property type="project" value="UniProtKB-KW"/>
</dbReference>
<feature type="compositionally biased region" description="Low complexity" evidence="1">
    <location>
        <begin position="73"/>
        <end position="103"/>
    </location>
</feature>
<evidence type="ECO:0000256" key="1">
    <source>
        <dbReference type="SAM" id="MobiDB-lite"/>
    </source>
</evidence>
<dbReference type="Pfam" id="PF02720">
    <property type="entry name" value="DUF222"/>
    <property type="match status" value="1"/>
</dbReference>
<reference evidence="3 4" key="1">
    <citation type="submission" date="2016-10" db="EMBL/GenBank/DDBJ databases">
        <authorList>
            <person name="de Groot N.N."/>
        </authorList>
    </citation>
    <scope>NUCLEOTIDE SEQUENCE [LARGE SCALE GENOMIC DNA]</scope>
    <source>
        <strain evidence="3 4">DSM 20117</strain>
    </source>
</reference>
<keyword evidence="3" id="KW-0255">Endonuclease</keyword>
<accession>A0A1H0ZWP2</accession>
<gene>
    <name evidence="3" type="ORF">SAMN04489742_0611</name>
</gene>
<evidence type="ECO:0000313" key="4">
    <source>
        <dbReference type="Proteomes" id="UP000181917"/>
    </source>
</evidence>
<sequence length="515" mass="55678">MLEETDGAGSSLVALRAEVLRIADEFVQDSVVMSRRDLADTVAFTEELAKVVEFLQLVGARAVEDQNVAALGESSSGLGWSEPPAPADASASVASDTTSDAATGARRKKPRPEFKDTADYLRGRLGISRTEARRRLRVAADILPQRRLNGEPGAAKLEHLGQALAEGAISGKAATMIRDAVDRVRPVAAPEALVAMEENLTRQAQETNVDVLFTLVAAWEEALDQDGAEPSPELLKARQGIFYKGKRNGLHKLEIAATDEQHEYIATVMNVATNPRIAVNRAPSDHGACPENPEAVGAEPENGQDSGQVWQDPRTREQQLLDGLVAGCKLALATDELPDTGGYRPQVMVTIGYKELCGEISGSGHAVFGGLVTPKTARRIACDADIIPVVLGSKGEILDVGRKHRFFNRAMRRALVARDKGCAFPDCCIPSVWTEAHHIKPWWDGGATEVVNGTLLCSFHHALMDNGNWEIEVRQGIPWFIPPAYLDPERRARRNLYWHAGISEALAAAQAAAST</sequence>
<dbReference type="SMART" id="SM00507">
    <property type="entry name" value="HNHc"/>
    <property type="match status" value="1"/>
</dbReference>
<keyword evidence="3" id="KW-0378">Hydrolase</keyword>
<organism evidence="3 4">
    <name type="scientific">Crystallibacter crystallopoietes</name>
    <dbReference type="NCBI Taxonomy" id="37928"/>
    <lineage>
        <taxon>Bacteria</taxon>
        <taxon>Bacillati</taxon>
        <taxon>Actinomycetota</taxon>
        <taxon>Actinomycetes</taxon>
        <taxon>Micrococcales</taxon>
        <taxon>Micrococcaceae</taxon>
        <taxon>Crystallibacter</taxon>
    </lineage>
</organism>
<name>A0A1H0ZWP2_9MICC</name>